<feature type="transmembrane region" description="Helical" evidence="1">
    <location>
        <begin position="67"/>
        <end position="87"/>
    </location>
</feature>
<feature type="transmembrane region" description="Helical" evidence="1">
    <location>
        <begin position="27"/>
        <end position="46"/>
    </location>
</feature>
<reference evidence="2 3" key="1">
    <citation type="submission" date="2024-10" db="EMBL/GenBank/DDBJ databases">
        <title>Updated reference genomes for cyclostephanoid diatoms.</title>
        <authorList>
            <person name="Roberts W.R."/>
            <person name="Alverson A.J."/>
        </authorList>
    </citation>
    <scope>NUCLEOTIDE SEQUENCE [LARGE SCALE GENOMIC DNA]</scope>
    <source>
        <strain evidence="2 3">AJA276-08</strain>
    </source>
</reference>
<protein>
    <submittedName>
        <fullName evidence="2">Uncharacterized protein</fullName>
    </submittedName>
</protein>
<sequence>MYQAFENNDARVNHKNESLLLGKIWPLHPLILVAMIPLLPQSYYLNRGYTKWFHLMSVAYFLTRSAFLRKVLVLQGIGICVGWYSVIPFDWFVDGTFCHVLYRSMPSAMLPHMVQEIPCDDGGGSDCGYVVLSTSTSILMKGVSHVLDIIAHPGLVYLFCGLHRRSGGTLSDIFAWPVIVVAWPVSRTWSVLHSYHNNGALAFWYYGHDVYKLNNLNSYLMSYIAEGVCFSVAILCRLYWDHFEQSPPLLLRKNLVDQKITSMEEEDDDSLPILVRSVTSASMSSMRDASY</sequence>
<organism evidence="2 3">
    <name type="scientific">Stephanodiscus triporus</name>
    <dbReference type="NCBI Taxonomy" id="2934178"/>
    <lineage>
        <taxon>Eukaryota</taxon>
        <taxon>Sar</taxon>
        <taxon>Stramenopiles</taxon>
        <taxon>Ochrophyta</taxon>
        <taxon>Bacillariophyta</taxon>
        <taxon>Coscinodiscophyceae</taxon>
        <taxon>Thalassiosirophycidae</taxon>
        <taxon>Stephanodiscales</taxon>
        <taxon>Stephanodiscaceae</taxon>
        <taxon>Stephanodiscus</taxon>
    </lineage>
</organism>
<evidence type="ECO:0000313" key="2">
    <source>
        <dbReference type="EMBL" id="KAL3778273.1"/>
    </source>
</evidence>
<comment type="caution">
    <text evidence="2">The sequence shown here is derived from an EMBL/GenBank/DDBJ whole genome shotgun (WGS) entry which is preliminary data.</text>
</comment>
<dbReference type="Proteomes" id="UP001530315">
    <property type="component" value="Unassembled WGS sequence"/>
</dbReference>
<keyword evidence="1" id="KW-0472">Membrane</keyword>
<dbReference type="EMBL" id="JALLAZ020001228">
    <property type="protein sequence ID" value="KAL3778273.1"/>
    <property type="molecule type" value="Genomic_DNA"/>
</dbReference>
<keyword evidence="1" id="KW-0812">Transmembrane</keyword>
<keyword evidence="1" id="KW-1133">Transmembrane helix</keyword>
<evidence type="ECO:0000313" key="3">
    <source>
        <dbReference type="Proteomes" id="UP001530315"/>
    </source>
</evidence>
<proteinExistence type="predicted"/>
<dbReference type="AlphaFoldDB" id="A0ABD3NQL1"/>
<name>A0ABD3NQL1_9STRA</name>
<evidence type="ECO:0000256" key="1">
    <source>
        <dbReference type="SAM" id="Phobius"/>
    </source>
</evidence>
<keyword evidence="3" id="KW-1185">Reference proteome</keyword>
<accession>A0ABD3NQL1</accession>
<gene>
    <name evidence="2" type="ORF">ACHAW5_010144</name>
</gene>